<evidence type="ECO:0000256" key="1">
    <source>
        <dbReference type="SAM" id="SignalP"/>
    </source>
</evidence>
<dbReference type="EMBL" id="CAJGYO010000010">
    <property type="protein sequence ID" value="CAD6256630.1"/>
    <property type="molecule type" value="Genomic_DNA"/>
</dbReference>
<keyword evidence="3" id="KW-1185">Reference proteome</keyword>
<comment type="caution">
    <text evidence="2">The sequence shown here is derived from an EMBL/GenBank/DDBJ whole genome shotgun (WGS) entry which is preliminary data.</text>
</comment>
<reference evidence="2" key="1">
    <citation type="submission" date="2020-10" db="EMBL/GenBank/DDBJ databases">
        <authorList>
            <person name="Han B."/>
            <person name="Lu T."/>
            <person name="Zhao Q."/>
            <person name="Huang X."/>
            <person name="Zhao Y."/>
        </authorList>
    </citation>
    <scope>NUCLEOTIDE SEQUENCE</scope>
</reference>
<sequence>MAAPRVLLSLVAMAAVTAAAAGVDALGVNWGTMSTRRLPPKVMARLLTDNGFRKVKIFDADERTMKGLAGGRRGHHGGGRTAGASVSCVALS</sequence>
<name>A0A811QIK5_9POAL</name>
<feature type="chain" id="PRO_5032281054" description="Glucan endo-1,3-beta-D-glucosidase" evidence="1">
    <location>
        <begin position="26"/>
        <end position="92"/>
    </location>
</feature>
<dbReference type="OrthoDB" id="784172at2759"/>
<feature type="signal peptide" evidence="1">
    <location>
        <begin position="1"/>
        <end position="25"/>
    </location>
</feature>
<evidence type="ECO:0000313" key="3">
    <source>
        <dbReference type="Proteomes" id="UP000604825"/>
    </source>
</evidence>
<dbReference type="AlphaFoldDB" id="A0A811QIK5"/>
<accession>A0A811QIK5</accession>
<proteinExistence type="predicted"/>
<keyword evidence="1" id="KW-0732">Signal</keyword>
<protein>
    <recommendedName>
        <fullName evidence="4">Glucan endo-1,3-beta-D-glucosidase</fullName>
    </recommendedName>
</protein>
<organism evidence="2 3">
    <name type="scientific">Miscanthus lutarioriparius</name>
    <dbReference type="NCBI Taxonomy" id="422564"/>
    <lineage>
        <taxon>Eukaryota</taxon>
        <taxon>Viridiplantae</taxon>
        <taxon>Streptophyta</taxon>
        <taxon>Embryophyta</taxon>
        <taxon>Tracheophyta</taxon>
        <taxon>Spermatophyta</taxon>
        <taxon>Magnoliopsida</taxon>
        <taxon>Liliopsida</taxon>
        <taxon>Poales</taxon>
        <taxon>Poaceae</taxon>
        <taxon>PACMAD clade</taxon>
        <taxon>Panicoideae</taxon>
        <taxon>Andropogonodae</taxon>
        <taxon>Andropogoneae</taxon>
        <taxon>Saccharinae</taxon>
        <taxon>Miscanthus</taxon>
    </lineage>
</organism>
<gene>
    <name evidence="2" type="ORF">NCGR_LOCUS40134</name>
</gene>
<evidence type="ECO:0000313" key="2">
    <source>
        <dbReference type="EMBL" id="CAD6256630.1"/>
    </source>
</evidence>
<dbReference type="Proteomes" id="UP000604825">
    <property type="component" value="Unassembled WGS sequence"/>
</dbReference>
<evidence type="ECO:0008006" key="4">
    <source>
        <dbReference type="Google" id="ProtNLM"/>
    </source>
</evidence>
<dbReference type="Gene3D" id="3.20.20.80">
    <property type="entry name" value="Glycosidases"/>
    <property type="match status" value="1"/>
</dbReference>